<dbReference type="EMBL" id="WTYB01000001">
    <property type="protein sequence ID" value="MXP37834.1"/>
    <property type="molecule type" value="Genomic_DNA"/>
</dbReference>
<keyword evidence="3 5" id="KW-1133">Transmembrane helix</keyword>
<sequence length="233" mass="24426">MSAVPAAIVKAFGQLGDRAVVAVLVKSIVITLVLFAGLGVGLYLGLVEAGQRYGVDESWAGLAAVLLVPIAMWLLFRVVALVVLQFFADEIVVAVEARHYPALAERAQPLPLTREVAVATRGLLRALGYNLLALPLAAVLLFTAIGPAVVFLAVNAVLLGREFTDMAWLRHHKAAGGGDKAANPSPWAERSLLGAAIAGMMLVPFLNFVAPVIGAAAGTHLVLRRLEAEAAAR</sequence>
<name>A0A6I4UJ53_9SPHN</name>
<organism evidence="7 8">
    <name type="scientific">Erythrobacter ramosus</name>
    <dbReference type="NCBI Taxonomy" id="35811"/>
    <lineage>
        <taxon>Bacteria</taxon>
        <taxon>Pseudomonadati</taxon>
        <taxon>Pseudomonadota</taxon>
        <taxon>Alphaproteobacteria</taxon>
        <taxon>Sphingomonadales</taxon>
        <taxon>Erythrobacteraceae</taxon>
        <taxon>Erythrobacter/Porphyrobacter group</taxon>
        <taxon>Erythrobacter</taxon>
    </lineage>
</organism>
<feature type="transmembrane region" description="Helical" evidence="5">
    <location>
        <begin position="192"/>
        <end position="217"/>
    </location>
</feature>
<comment type="subcellular location">
    <subcellularLocation>
        <location evidence="1">Membrane</location>
        <topology evidence="1">Multi-pass membrane protein</topology>
    </subcellularLocation>
</comment>
<dbReference type="EMBL" id="JACICE010000001">
    <property type="protein sequence ID" value="MBB3774516.1"/>
    <property type="molecule type" value="Genomic_DNA"/>
</dbReference>
<protein>
    <submittedName>
        <fullName evidence="6">Uncharacterized protein involved in cysteine biosynthesis</fullName>
    </submittedName>
</protein>
<dbReference type="RefSeq" id="WP_160759938.1">
    <property type="nucleotide sequence ID" value="NZ_BAAADZ010000002.1"/>
</dbReference>
<gene>
    <name evidence="6" type="ORF">FHS52_000459</name>
    <name evidence="7" type="ORF">GRI59_04290</name>
</gene>
<dbReference type="AlphaFoldDB" id="A0A6I4UJ53"/>
<feature type="transmembrane region" description="Helical" evidence="5">
    <location>
        <begin position="58"/>
        <end position="76"/>
    </location>
</feature>
<evidence type="ECO:0000256" key="4">
    <source>
        <dbReference type="ARBA" id="ARBA00023136"/>
    </source>
</evidence>
<accession>A0A6I4UJ53</accession>
<evidence type="ECO:0000256" key="2">
    <source>
        <dbReference type="ARBA" id="ARBA00022692"/>
    </source>
</evidence>
<dbReference type="Proteomes" id="UP000548685">
    <property type="component" value="Unassembled WGS sequence"/>
</dbReference>
<evidence type="ECO:0000313" key="8">
    <source>
        <dbReference type="Proteomes" id="UP000430021"/>
    </source>
</evidence>
<feature type="transmembrane region" description="Helical" evidence="5">
    <location>
        <begin position="20"/>
        <end position="46"/>
    </location>
</feature>
<dbReference type="Pfam" id="PF07264">
    <property type="entry name" value="EI24"/>
    <property type="match status" value="1"/>
</dbReference>
<proteinExistence type="predicted"/>
<feature type="transmembrane region" description="Helical" evidence="5">
    <location>
        <begin position="131"/>
        <end position="158"/>
    </location>
</feature>
<dbReference type="OrthoDB" id="5421146at2"/>
<evidence type="ECO:0000256" key="1">
    <source>
        <dbReference type="ARBA" id="ARBA00004141"/>
    </source>
</evidence>
<keyword evidence="2 5" id="KW-0812">Transmembrane</keyword>
<evidence type="ECO:0000313" key="6">
    <source>
        <dbReference type="EMBL" id="MBB3774516.1"/>
    </source>
</evidence>
<keyword evidence="4 5" id="KW-0472">Membrane</keyword>
<dbReference type="Proteomes" id="UP000430021">
    <property type="component" value="Unassembled WGS sequence"/>
</dbReference>
<evidence type="ECO:0000313" key="7">
    <source>
        <dbReference type="EMBL" id="MXP37834.1"/>
    </source>
</evidence>
<evidence type="ECO:0000256" key="5">
    <source>
        <dbReference type="SAM" id="Phobius"/>
    </source>
</evidence>
<evidence type="ECO:0000256" key="3">
    <source>
        <dbReference type="ARBA" id="ARBA00022989"/>
    </source>
</evidence>
<reference evidence="7 8" key="1">
    <citation type="submission" date="2019-12" db="EMBL/GenBank/DDBJ databases">
        <title>Genomic-based taxomic classification of the family Erythrobacteraceae.</title>
        <authorList>
            <person name="Xu L."/>
        </authorList>
    </citation>
    <scope>NUCLEOTIDE SEQUENCE [LARGE SCALE GENOMIC DNA]</scope>
    <source>
        <strain evidence="7 8">JCM 10282</strain>
    </source>
</reference>
<dbReference type="InterPro" id="IPR059112">
    <property type="entry name" value="CysZ/EI24"/>
</dbReference>
<evidence type="ECO:0000313" key="9">
    <source>
        <dbReference type="Proteomes" id="UP000548685"/>
    </source>
</evidence>
<reference evidence="6 9" key="2">
    <citation type="submission" date="2020-08" db="EMBL/GenBank/DDBJ databases">
        <title>Genomic Encyclopedia of Type Strains, Phase IV (KMG-IV): sequencing the most valuable type-strain genomes for metagenomic binning, comparative biology and taxonomic classification.</title>
        <authorList>
            <person name="Goeker M."/>
        </authorList>
    </citation>
    <scope>NUCLEOTIDE SEQUENCE [LARGE SCALE GENOMIC DNA]</scope>
    <source>
        <strain evidence="6 9">DSM 8510</strain>
    </source>
</reference>
<keyword evidence="9" id="KW-1185">Reference proteome</keyword>
<comment type="caution">
    <text evidence="7">The sequence shown here is derived from an EMBL/GenBank/DDBJ whole genome shotgun (WGS) entry which is preliminary data.</text>
</comment>